<dbReference type="InterPro" id="IPR009057">
    <property type="entry name" value="Homeodomain-like_sf"/>
</dbReference>
<accession>A0ABS5QTM3</accession>
<dbReference type="PANTHER" id="PTHR43479">
    <property type="entry name" value="ACREF/ENVCD OPERON REPRESSOR-RELATED"/>
    <property type="match status" value="1"/>
</dbReference>
<keyword evidence="3" id="KW-0472">Membrane</keyword>
<feature type="DNA-binding region" description="H-T-H motif" evidence="2">
    <location>
        <begin position="32"/>
        <end position="51"/>
    </location>
</feature>
<dbReference type="InterPro" id="IPR001647">
    <property type="entry name" value="HTH_TetR"/>
</dbReference>
<sequence length="181" mass="21168">MNYGQQENIRVKEQIVDGLFSELAVKSFSEITVASLIEAAGVARASYYRNFNSKEEILRFYLNQLITKRRENHHTPSWTREAVEKELIDLFDFFFKQKDRFLLLFNSGLSAYIFEFFQLLPLEQGRKKKSPFANPYLLPLFTGAIPSILFTWLKKDNPESSEKIAKMVLSLLPEQLFIDEK</sequence>
<proteinExistence type="predicted"/>
<evidence type="ECO:0000256" key="1">
    <source>
        <dbReference type="ARBA" id="ARBA00023125"/>
    </source>
</evidence>
<dbReference type="PANTHER" id="PTHR43479:SF11">
    <property type="entry name" value="ACREF_ENVCD OPERON REPRESSOR-RELATED"/>
    <property type="match status" value="1"/>
</dbReference>
<evidence type="ECO:0000259" key="4">
    <source>
        <dbReference type="PROSITE" id="PS50977"/>
    </source>
</evidence>
<dbReference type="EMBL" id="JAAMFI010000002">
    <property type="protein sequence ID" value="MBS9335277.1"/>
    <property type="molecule type" value="Genomic_DNA"/>
</dbReference>
<evidence type="ECO:0000256" key="3">
    <source>
        <dbReference type="SAM" id="Phobius"/>
    </source>
</evidence>
<comment type="caution">
    <text evidence="5">The sequence shown here is derived from an EMBL/GenBank/DDBJ whole genome shotgun (WGS) entry which is preliminary data.</text>
</comment>
<feature type="transmembrane region" description="Helical" evidence="3">
    <location>
        <begin position="132"/>
        <end position="153"/>
    </location>
</feature>
<keyword evidence="3" id="KW-1133">Transmembrane helix</keyword>
<dbReference type="Proteomes" id="UP001519418">
    <property type="component" value="Unassembled WGS sequence"/>
</dbReference>
<dbReference type="RefSeq" id="WP_213819870.1">
    <property type="nucleotide sequence ID" value="NZ_JAAMFI010000002.1"/>
</dbReference>
<feature type="domain" description="HTH tetR-type" evidence="4">
    <location>
        <begin position="9"/>
        <end position="69"/>
    </location>
</feature>
<keyword evidence="6" id="KW-1185">Reference proteome</keyword>
<keyword evidence="3" id="KW-0812">Transmembrane</keyword>
<name>A0ABS5QTM3_9LACO</name>
<organism evidence="5 6">
    <name type="scientific">Fructobacillus papyriferae</name>
    <dbReference type="NCBI Taxonomy" id="2713171"/>
    <lineage>
        <taxon>Bacteria</taxon>
        <taxon>Bacillati</taxon>
        <taxon>Bacillota</taxon>
        <taxon>Bacilli</taxon>
        <taxon>Lactobacillales</taxon>
        <taxon>Lactobacillaceae</taxon>
        <taxon>Fructobacillus</taxon>
    </lineage>
</organism>
<protein>
    <submittedName>
        <fullName evidence="5">TetR/AcrR family transcriptional regulator</fullName>
    </submittedName>
</protein>
<feature type="transmembrane region" description="Helical" evidence="3">
    <location>
        <begin position="101"/>
        <end position="120"/>
    </location>
</feature>
<dbReference type="Pfam" id="PF00440">
    <property type="entry name" value="TetR_N"/>
    <property type="match status" value="1"/>
</dbReference>
<keyword evidence="1 2" id="KW-0238">DNA-binding</keyword>
<dbReference type="SUPFAM" id="SSF46689">
    <property type="entry name" value="Homeodomain-like"/>
    <property type="match status" value="1"/>
</dbReference>
<dbReference type="Gene3D" id="1.10.357.10">
    <property type="entry name" value="Tetracycline Repressor, domain 2"/>
    <property type="match status" value="1"/>
</dbReference>
<evidence type="ECO:0000256" key="2">
    <source>
        <dbReference type="PROSITE-ProRule" id="PRU00335"/>
    </source>
</evidence>
<gene>
    <name evidence="5" type="ORF">G6R27_04445</name>
</gene>
<reference evidence="5 6" key="1">
    <citation type="submission" date="2020-02" db="EMBL/GenBank/DDBJ databases">
        <title>Fructobacillus sp. isolated from paper mulberry of Taiwan.</title>
        <authorList>
            <person name="Lin S.-T."/>
        </authorList>
    </citation>
    <scope>NUCLEOTIDE SEQUENCE [LARGE SCALE GENOMIC DNA]</scope>
    <source>
        <strain evidence="5 6">M1-10</strain>
    </source>
</reference>
<dbReference type="InterPro" id="IPR050624">
    <property type="entry name" value="HTH-type_Tx_Regulator"/>
</dbReference>
<evidence type="ECO:0000313" key="6">
    <source>
        <dbReference type="Proteomes" id="UP001519418"/>
    </source>
</evidence>
<evidence type="ECO:0000313" key="5">
    <source>
        <dbReference type="EMBL" id="MBS9335277.1"/>
    </source>
</evidence>
<dbReference type="PROSITE" id="PS50977">
    <property type="entry name" value="HTH_TETR_2"/>
    <property type="match status" value="1"/>
</dbReference>